<reference evidence="4 5" key="1">
    <citation type="submission" date="2019-08" db="EMBL/GenBank/DDBJ databases">
        <title>Bacillus genomes from the desert of Cuatro Cienegas, Coahuila.</title>
        <authorList>
            <person name="Olmedo-Alvarez G."/>
        </authorList>
    </citation>
    <scope>NUCLEOTIDE SEQUENCE [LARGE SCALE GENOMIC DNA]</scope>
    <source>
        <strain evidence="4 5">CH128b_4D</strain>
    </source>
</reference>
<organism evidence="4 5">
    <name type="scientific">Rossellomorea vietnamensis</name>
    <dbReference type="NCBI Taxonomy" id="218284"/>
    <lineage>
        <taxon>Bacteria</taxon>
        <taxon>Bacillati</taxon>
        <taxon>Bacillota</taxon>
        <taxon>Bacilli</taxon>
        <taxon>Bacillales</taxon>
        <taxon>Bacillaceae</taxon>
        <taxon>Rossellomorea</taxon>
    </lineage>
</organism>
<dbReference type="InterPro" id="IPR002035">
    <property type="entry name" value="VWF_A"/>
</dbReference>
<dbReference type="SMART" id="SM00327">
    <property type="entry name" value="VWA"/>
    <property type="match status" value="1"/>
</dbReference>
<evidence type="ECO:0000313" key="5">
    <source>
        <dbReference type="Proteomes" id="UP000325182"/>
    </source>
</evidence>
<dbReference type="AlphaFoldDB" id="A0A5D4M9V6"/>
<feature type="domain" description="VWFA" evidence="3">
    <location>
        <begin position="169"/>
        <end position="357"/>
    </location>
</feature>
<feature type="chain" id="PRO_5038969441" evidence="2">
    <location>
        <begin position="24"/>
        <end position="473"/>
    </location>
</feature>
<proteinExistence type="predicted"/>
<dbReference type="SUPFAM" id="SSF53300">
    <property type="entry name" value="vWA-like"/>
    <property type="match status" value="1"/>
</dbReference>
<protein>
    <submittedName>
        <fullName evidence="4">VWA domain-containing protein</fullName>
    </submittedName>
</protein>
<dbReference type="PROSITE" id="PS51257">
    <property type="entry name" value="PROKAR_LIPOPROTEIN"/>
    <property type="match status" value="1"/>
</dbReference>
<evidence type="ECO:0000256" key="1">
    <source>
        <dbReference type="SAM" id="MobiDB-lite"/>
    </source>
</evidence>
<dbReference type="InterPro" id="IPR036465">
    <property type="entry name" value="vWFA_dom_sf"/>
</dbReference>
<dbReference type="PROSITE" id="PS50234">
    <property type="entry name" value="VWFA"/>
    <property type="match status" value="1"/>
</dbReference>
<accession>A0A5D4M9V6</accession>
<sequence>MEGEKQMKKRVWLSAIMLSLALAACQNEQTAPVETENESENPAAEDTQDQEAEQAAAEPAGALAELEEMDLPPLPEKPQDFVQQGTGLLNNETVGGGEESQAAFLELFGDLPPLPEDAAQEEMELYYQYIHTITKVSLPDPSGVLDAARFDMEGMPEADRRYEFKDNYNIEIILDASGSMGADAGGETRMEQAKREIQNFLASAPEEANVSLRVYGHEGTGDDADKEMSCTAIEEVYERGSYDEAAFQEALDQFEPAGWTPIAGALESAADSFEGLDGEQNTNLIYLVSDGIETCDGNPVTAAKSFAGSNISPIINVIGFNADSEAQQQLKEVAKEAGGAYANVNNAEGLRDEFERTGDILQKWKQWRVGALNNRNWTSVHAMVDINNFSIAWNNNARAQVNSEYNAMTVLMEEEKITYDQLGPMKDLATANYDKALEAGSKFYDELQQIKDEGIEGMDQMIEDARPDEETGS</sequence>
<dbReference type="Gene3D" id="3.40.50.410">
    <property type="entry name" value="von Willebrand factor, type A domain"/>
    <property type="match status" value="1"/>
</dbReference>
<comment type="caution">
    <text evidence="4">The sequence shown here is derived from an EMBL/GenBank/DDBJ whole genome shotgun (WGS) entry which is preliminary data.</text>
</comment>
<keyword evidence="2" id="KW-0732">Signal</keyword>
<dbReference type="EMBL" id="VTEG01000009">
    <property type="protein sequence ID" value="TYR98734.1"/>
    <property type="molecule type" value="Genomic_DNA"/>
</dbReference>
<gene>
    <name evidence="4" type="ORF">FZC84_13540</name>
</gene>
<evidence type="ECO:0000256" key="2">
    <source>
        <dbReference type="SAM" id="SignalP"/>
    </source>
</evidence>
<dbReference type="Pfam" id="PF13519">
    <property type="entry name" value="VWA_2"/>
    <property type="match status" value="1"/>
</dbReference>
<evidence type="ECO:0000313" key="4">
    <source>
        <dbReference type="EMBL" id="TYR98734.1"/>
    </source>
</evidence>
<feature type="signal peptide" evidence="2">
    <location>
        <begin position="1"/>
        <end position="23"/>
    </location>
</feature>
<evidence type="ECO:0000259" key="3">
    <source>
        <dbReference type="PROSITE" id="PS50234"/>
    </source>
</evidence>
<dbReference type="Proteomes" id="UP000325182">
    <property type="component" value="Unassembled WGS sequence"/>
</dbReference>
<feature type="region of interest" description="Disordered" evidence="1">
    <location>
        <begin position="26"/>
        <end position="68"/>
    </location>
</feature>
<feature type="compositionally biased region" description="Low complexity" evidence="1">
    <location>
        <begin position="53"/>
        <end position="64"/>
    </location>
</feature>
<name>A0A5D4M9V6_9BACI</name>